<gene>
    <name evidence="2" type="ORF">G2W53_020507</name>
</gene>
<sequence>MAHETHETNANLGCMNTDTNTDNATW</sequence>
<dbReference type="EMBL" id="JAAIUW010000006">
    <property type="protein sequence ID" value="KAF7829343.1"/>
    <property type="molecule type" value="Genomic_DNA"/>
</dbReference>
<evidence type="ECO:0000313" key="3">
    <source>
        <dbReference type="Proteomes" id="UP000634136"/>
    </source>
</evidence>
<proteinExistence type="predicted"/>
<keyword evidence="3" id="KW-1185">Reference proteome</keyword>
<organism evidence="2 3">
    <name type="scientific">Senna tora</name>
    <dbReference type="NCBI Taxonomy" id="362788"/>
    <lineage>
        <taxon>Eukaryota</taxon>
        <taxon>Viridiplantae</taxon>
        <taxon>Streptophyta</taxon>
        <taxon>Embryophyta</taxon>
        <taxon>Tracheophyta</taxon>
        <taxon>Spermatophyta</taxon>
        <taxon>Magnoliopsida</taxon>
        <taxon>eudicotyledons</taxon>
        <taxon>Gunneridae</taxon>
        <taxon>Pentapetalae</taxon>
        <taxon>rosids</taxon>
        <taxon>fabids</taxon>
        <taxon>Fabales</taxon>
        <taxon>Fabaceae</taxon>
        <taxon>Caesalpinioideae</taxon>
        <taxon>Cassia clade</taxon>
        <taxon>Senna</taxon>
    </lineage>
</organism>
<dbReference type="Proteomes" id="UP000634136">
    <property type="component" value="Unassembled WGS sequence"/>
</dbReference>
<name>A0A834TVY8_9FABA</name>
<reference evidence="2" key="1">
    <citation type="submission" date="2020-09" db="EMBL/GenBank/DDBJ databases">
        <title>Genome-Enabled Discovery of Anthraquinone Biosynthesis in Senna tora.</title>
        <authorList>
            <person name="Kang S.-H."/>
            <person name="Pandey R.P."/>
            <person name="Lee C.-M."/>
            <person name="Sim J.-S."/>
            <person name="Jeong J.-T."/>
            <person name="Choi B.-S."/>
            <person name="Jung M."/>
            <person name="Ginzburg D."/>
            <person name="Zhao K."/>
            <person name="Won S.Y."/>
            <person name="Oh T.-J."/>
            <person name="Yu Y."/>
            <person name="Kim N.-H."/>
            <person name="Lee O.R."/>
            <person name="Lee T.-H."/>
            <person name="Bashyal P."/>
            <person name="Kim T.-S."/>
            <person name="Lee W.-H."/>
            <person name="Kawkins C."/>
            <person name="Kim C.-K."/>
            <person name="Kim J.S."/>
            <person name="Ahn B.O."/>
            <person name="Rhee S.Y."/>
            <person name="Sohng J.K."/>
        </authorList>
    </citation>
    <scope>NUCLEOTIDE SEQUENCE</scope>
    <source>
        <tissue evidence="2">Leaf</tissue>
    </source>
</reference>
<accession>A0A834TVY8</accession>
<feature type="compositionally biased region" description="Polar residues" evidence="1">
    <location>
        <begin position="8"/>
        <end position="26"/>
    </location>
</feature>
<evidence type="ECO:0000313" key="2">
    <source>
        <dbReference type="EMBL" id="KAF7829343.1"/>
    </source>
</evidence>
<evidence type="ECO:0000256" key="1">
    <source>
        <dbReference type="SAM" id="MobiDB-lite"/>
    </source>
</evidence>
<protein>
    <submittedName>
        <fullName evidence="2">Uncharacterized protein</fullName>
    </submittedName>
</protein>
<comment type="caution">
    <text evidence="2">The sequence shown here is derived from an EMBL/GenBank/DDBJ whole genome shotgun (WGS) entry which is preliminary data.</text>
</comment>
<dbReference type="AlphaFoldDB" id="A0A834TVY8"/>
<feature type="region of interest" description="Disordered" evidence="1">
    <location>
        <begin position="1"/>
        <end position="26"/>
    </location>
</feature>